<evidence type="ECO:0000256" key="1">
    <source>
        <dbReference type="SAM" id="MobiDB-lite"/>
    </source>
</evidence>
<evidence type="ECO:0000313" key="3">
    <source>
        <dbReference type="Proteomes" id="UP000765509"/>
    </source>
</evidence>
<sequence length="203" mass="23406">MEADELYSYSPLLHKGKFAGIHHTYASKPRMGHTSSSREKIVDDEDKNMSPTQSETNDEPSGDNLTAHEQDTQSNIEFTHPQMSLAQSMLNQSKMRQQRNQAFKAHNVVKHASQKEQQRLLKWNLQKISMGCDKLYMPSACSYSKEGIRIFPHYHNHPEQKIGKFQLKWLVILYMSPRMFSMSHQARFSLRVSKATAKMSSTS</sequence>
<protein>
    <submittedName>
        <fullName evidence="2">Uncharacterized protein</fullName>
    </submittedName>
</protein>
<dbReference type="AlphaFoldDB" id="A0A9Q3PNT8"/>
<reference evidence="2" key="1">
    <citation type="submission" date="2021-03" db="EMBL/GenBank/DDBJ databases">
        <title>Draft genome sequence of rust myrtle Austropuccinia psidii MF-1, a brazilian biotype.</title>
        <authorList>
            <person name="Quecine M.C."/>
            <person name="Pachon D.M.R."/>
            <person name="Bonatelli M.L."/>
            <person name="Correr F.H."/>
            <person name="Franceschini L.M."/>
            <person name="Leite T.F."/>
            <person name="Margarido G.R.A."/>
            <person name="Almeida C.A."/>
            <person name="Ferrarezi J.A."/>
            <person name="Labate C.A."/>
        </authorList>
    </citation>
    <scope>NUCLEOTIDE SEQUENCE</scope>
    <source>
        <strain evidence="2">MF-1</strain>
    </source>
</reference>
<name>A0A9Q3PNT8_9BASI</name>
<accession>A0A9Q3PNT8</accession>
<organism evidence="2 3">
    <name type="scientific">Austropuccinia psidii MF-1</name>
    <dbReference type="NCBI Taxonomy" id="1389203"/>
    <lineage>
        <taxon>Eukaryota</taxon>
        <taxon>Fungi</taxon>
        <taxon>Dikarya</taxon>
        <taxon>Basidiomycota</taxon>
        <taxon>Pucciniomycotina</taxon>
        <taxon>Pucciniomycetes</taxon>
        <taxon>Pucciniales</taxon>
        <taxon>Sphaerophragmiaceae</taxon>
        <taxon>Austropuccinia</taxon>
    </lineage>
</organism>
<evidence type="ECO:0000313" key="2">
    <source>
        <dbReference type="EMBL" id="MBW0567905.1"/>
    </source>
</evidence>
<dbReference type="Proteomes" id="UP000765509">
    <property type="component" value="Unassembled WGS sequence"/>
</dbReference>
<comment type="caution">
    <text evidence="2">The sequence shown here is derived from an EMBL/GenBank/DDBJ whole genome shotgun (WGS) entry which is preliminary data.</text>
</comment>
<keyword evidence="3" id="KW-1185">Reference proteome</keyword>
<feature type="region of interest" description="Disordered" evidence="1">
    <location>
        <begin position="27"/>
        <end position="67"/>
    </location>
</feature>
<dbReference type="EMBL" id="AVOT02081642">
    <property type="protein sequence ID" value="MBW0567905.1"/>
    <property type="molecule type" value="Genomic_DNA"/>
</dbReference>
<proteinExistence type="predicted"/>
<gene>
    <name evidence="2" type="ORF">O181_107620</name>
</gene>